<evidence type="ECO:0000256" key="1">
    <source>
        <dbReference type="ARBA" id="ARBA00022679"/>
    </source>
</evidence>
<feature type="coiled-coil region" evidence="6">
    <location>
        <begin position="337"/>
        <end position="442"/>
    </location>
</feature>
<evidence type="ECO:0000256" key="7">
    <source>
        <dbReference type="SAM" id="Phobius"/>
    </source>
</evidence>
<sequence>MKATKSTFSQDLFDPKKIVPLVQRHVWSILIFTILSVLVTYYTVNNYLLPVYQSKGTLIITTNENTLPGSGGARGGVGSGVGDIVSRSFTSNFGNPVQNAIYLFRAQDLSDQVAKDLIASFDSTNYQGYTTLWLKYPEDSTIISLDRASSRIRNGLSVKTVEPTGQRFEPNLLEISYQSYSPKEAAKVVNLALETFQEKSLEQKQKSASRALSFLQEKKLEANAQLDDAEERLVNFKDENQLVAIDEQASNSVNSLSELQAEKQTLEIELESINTSINNYEQQVEAIKPGLKDQFTNAIGPTISRFQDRLADLKTRRFVILSQNPQLKENPDSEPELRRLNQQIKEVEEEIQKLSEGLLNDTQGFTDTGDGNLAEELSNIRQNLIGLRLNKNQYESQIEVLNERIKDAESFLDSYPDKQVKLARLEAEVERHKQYLSNLISQESEIALWQQTQNSSGTIVDRANPRYSPVKPNKILWLGFAAMVGIILPIGLLILKNGFSTIINSSEQLKYFPYPLLSVIYDHSLIKTNSWFSSNDSDVKGTGISKSVVFYHYIDTPVAESYRKIVSQLLYTNPDSIPKSILITSSGKGEGKTTLTANLGAAFAEIDKKVLIIDCDFRRPAVHKLFSIDNSDGINEVLFEGSKLSGAIKESGIEGLSLLPTGGKPMSPANLLASDKFKEMIKVVCPNYDIILFDTPPHGLVSDVASLLNLTDSVIVAAKFGETKINVLSHTLDDLDNNEETNLSLVLTAYKPDKSYDSYETKGLHTYRYSQYYEYEKV</sequence>
<name>A0A6M1T8Y1_9BACT</name>
<protein>
    <submittedName>
        <fullName evidence="10">Polysaccharide biosynthesis tyrosine autokinase</fullName>
        <ecNumber evidence="10">2.7.10.2</ecNumber>
    </submittedName>
</protein>
<keyword evidence="6" id="KW-0175">Coiled coil</keyword>
<dbReference type="Proteomes" id="UP000473278">
    <property type="component" value="Unassembled WGS sequence"/>
</dbReference>
<dbReference type="RefSeq" id="WP_165141359.1">
    <property type="nucleotide sequence ID" value="NZ_JAALLT010000003.1"/>
</dbReference>
<keyword evidence="2" id="KW-0547">Nucleotide-binding</keyword>
<keyword evidence="7" id="KW-0812">Transmembrane</keyword>
<evidence type="ECO:0000259" key="9">
    <source>
        <dbReference type="Pfam" id="PF13807"/>
    </source>
</evidence>
<dbReference type="GO" id="GO:0005524">
    <property type="term" value="F:ATP binding"/>
    <property type="evidence" value="ECO:0007669"/>
    <property type="project" value="UniProtKB-KW"/>
</dbReference>
<proteinExistence type="predicted"/>
<evidence type="ECO:0000256" key="3">
    <source>
        <dbReference type="ARBA" id="ARBA00022777"/>
    </source>
</evidence>
<comment type="caution">
    <text evidence="10">The sequence shown here is derived from an EMBL/GenBank/DDBJ whole genome shotgun (WGS) entry which is preliminary data.</text>
</comment>
<reference evidence="10 11" key="1">
    <citation type="submission" date="2020-02" db="EMBL/GenBank/DDBJ databases">
        <title>Balneolaceae bacterium YR4-1, complete genome.</title>
        <authorList>
            <person name="Li Y."/>
            <person name="Wu S."/>
        </authorList>
    </citation>
    <scope>NUCLEOTIDE SEQUENCE [LARGE SCALE GENOMIC DNA]</scope>
    <source>
        <strain evidence="10 11">YR4-1</strain>
    </source>
</reference>
<feature type="transmembrane region" description="Helical" evidence="7">
    <location>
        <begin position="26"/>
        <end position="44"/>
    </location>
</feature>
<evidence type="ECO:0000313" key="11">
    <source>
        <dbReference type="Proteomes" id="UP000473278"/>
    </source>
</evidence>
<dbReference type="InterPro" id="IPR050445">
    <property type="entry name" value="Bact_polysacc_biosynth/exp"/>
</dbReference>
<feature type="transmembrane region" description="Helical" evidence="7">
    <location>
        <begin position="475"/>
        <end position="495"/>
    </location>
</feature>
<keyword evidence="1 10" id="KW-0808">Transferase</keyword>
<feature type="domain" description="Tyrosine-protein kinase G-rich" evidence="9">
    <location>
        <begin position="419"/>
        <end position="497"/>
    </location>
</feature>
<accession>A0A6M1T8Y1</accession>
<gene>
    <name evidence="10" type="ORF">G3570_08615</name>
</gene>
<dbReference type="AlphaFoldDB" id="A0A6M1T8Y1"/>
<dbReference type="PANTHER" id="PTHR32309:SF31">
    <property type="entry name" value="CAPSULAR EXOPOLYSACCHARIDE FAMILY"/>
    <property type="match status" value="1"/>
</dbReference>
<feature type="coiled-coil region" evidence="6">
    <location>
        <begin position="198"/>
        <end position="283"/>
    </location>
</feature>
<dbReference type="InterPro" id="IPR027417">
    <property type="entry name" value="P-loop_NTPase"/>
</dbReference>
<evidence type="ECO:0000256" key="6">
    <source>
        <dbReference type="SAM" id="Coils"/>
    </source>
</evidence>
<evidence type="ECO:0000313" key="10">
    <source>
        <dbReference type="EMBL" id="NGP76693.1"/>
    </source>
</evidence>
<dbReference type="NCBIfam" id="TIGR01007">
    <property type="entry name" value="eps_fam"/>
    <property type="match status" value="1"/>
</dbReference>
<keyword evidence="5" id="KW-0829">Tyrosine-protein kinase</keyword>
<evidence type="ECO:0000256" key="4">
    <source>
        <dbReference type="ARBA" id="ARBA00022840"/>
    </source>
</evidence>
<dbReference type="InterPro" id="IPR025669">
    <property type="entry name" value="AAA_dom"/>
</dbReference>
<feature type="domain" description="AAA" evidence="8">
    <location>
        <begin position="581"/>
        <end position="738"/>
    </location>
</feature>
<dbReference type="EMBL" id="JAALLT010000003">
    <property type="protein sequence ID" value="NGP76693.1"/>
    <property type="molecule type" value="Genomic_DNA"/>
</dbReference>
<dbReference type="Pfam" id="PF13807">
    <property type="entry name" value="GNVR"/>
    <property type="match status" value="1"/>
</dbReference>
<evidence type="ECO:0000256" key="2">
    <source>
        <dbReference type="ARBA" id="ARBA00022741"/>
    </source>
</evidence>
<dbReference type="GO" id="GO:0004715">
    <property type="term" value="F:non-membrane spanning protein tyrosine kinase activity"/>
    <property type="evidence" value="ECO:0007669"/>
    <property type="project" value="UniProtKB-EC"/>
</dbReference>
<keyword evidence="11" id="KW-1185">Reference proteome</keyword>
<dbReference type="Gene3D" id="3.40.50.300">
    <property type="entry name" value="P-loop containing nucleotide triphosphate hydrolases"/>
    <property type="match status" value="1"/>
</dbReference>
<organism evidence="10 11">
    <name type="scientific">Halalkalibaculum roseum</name>
    <dbReference type="NCBI Taxonomy" id="2709311"/>
    <lineage>
        <taxon>Bacteria</taxon>
        <taxon>Pseudomonadati</taxon>
        <taxon>Balneolota</taxon>
        <taxon>Balneolia</taxon>
        <taxon>Balneolales</taxon>
        <taxon>Balneolaceae</taxon>
        <taxon>Halalkalibaculum</taxon>
    </lineage>
</organism>
<dbReference type="InterPro" id="IPR005702">
    <property type="entry name" value="Wzc-like_C"/>
</dbReference>
<keyword evidence="3 10" id="KW-0418">Kinase</keyword>
<dbReference type="Pfam" id="PF13614">
    <property type="entry name" value="AAA_31"/>
    <property type="match status" value="1"/>
</dbReference>
<keyword evidence="7" id="KW-0472">Membrane</keyword>
<dbReference type="PANTHER" id="PTHR32309">
    <property type="entry name" value="TYROSINE-PROTEIN KINASE"/>
    <property type="match status" value="1"/>
</dbReference>
<evidence type="ECO:0000256" key="5">
    <source>
        <dbReference type="ARBA" id="ARBA00023137"/>
    </source>
</evidence>
<dbReference type="EC" id="2.7.10.2" evidence="10"/>
<keyword evidence="7" id="KW-1133">Transmembrane helix</keyword>
<dbReference type="InterPro" id="IPR032807">
    <property type="entry name" value="GNVR"/>
</dbReference>
<keyword evidence="4" id="KW-0067">ATP-binding</keyword>
<dbReference type="SUPFAM" id="SSF52540">
    <property type="entry name" value="P-loop containing nucleoside triphosphate hydrolases"/>
    <property type="match status" value="1"/>
</dbReference>
<dbReference type="CDD" id="cd05387">
    <property type="entry name" value="BY-kinase"/>
    <property type="match status" value="1"/>
</dbReference>
<evidence type="ECO:0000259" key="8">
    <source>
        <dbReference type="Pfam" id="PF13614"/>
    </source>
</evidence>